<name>A0AAW1DR19_9HEMI</name>
<proteinExistence type="predicted"/>
<keyword evidence="3" id="KW-1185">Reference proteome</keyword>
<dbReference type="AlphaFoldDB" id="A0AAW1DR19"/>
<dbReference type="Proteomes" id="UP001461498">
    <property type="component" value="Unassembled WGS sequence"/>
</dbReference>
<evidence type="ECO:0000313" key="3">
    <source>
        <dbReference type="Proteomes" id="UP001461498"/>
    </source>
</evidence>
<sequence>MQDTNIRTSAHIHTHTHTHRHVMPKIVEMGLGRLNTDISVESGNRNFSLSQYFLYTRK</sequence>
<protein>
    <submittedName>
        <fullName evidence="2">Uncharacterized protein</fullName>
    </submittedName>
</protein>
<gene>
    <name evidence="2" type="ORF">O3M35_001115</name>
</gene>
<comment type="caution">
    <text evidence="2">The sequence shown here is derived from an EMBL/GenBank/DDBJ whole genome shotgun (WGS) entry which is preliminary data.</text>
</comment>
<evidence type="ECO:0000313" key="2">
    <source>
        <dbReference type="EMBL" id="KAK9512762.1"/>
    </source>
</evidence>
<feature type="compositionally biased region" description="Basic residues" evidence="1">
    <location>
        <begin position="10"/>
        <end position="21"/>
    </location>
</feature>
<evidence type="ECO:0000256" key="1">
    <source>
        <dbReference type="SAM" id="MobiDB-lite"/>
    </source>
</evidence>
<dbReference type="EMBL" id="JAPXFL010000001">
    <property type="protein sequence ID" value="KAK9512762.1"/>
    <property type="molecule type" value="Genomic_DNA"/>
</dbReference>
<feature type="region of interest" description="Disordered" evidence="1">
    <location>
        <begin position="1"/>
        <end position="21"/>
    </location>
</feature>
<organism evidence="2 3">
    <name type="scientific">Rhynocoris fuscipes</name>
    <dbReference type="NCBI Taxonomy" id="488301"/>
    <lineage>
        <taxon>Eukaryota</taxon>
        <taxon>Metazoa</taxon>
        <taxon>Ecdysozoa</taxon>
        <taxon>Arthropoda</taxon>
        <taxon>Hexapoda</taxon>
        <taxon>Insecta</taxon>
        <taxon>Pterygota</taxon>
        <taxon>Neoptera</taxon>
        <taxon>Paraneoptera</taxon>
        <taxon>Hemiptera</taxon>
        <taxon>Heteroptera</taxon>
        <taxon>Panheteroptera</taxon>
        <taxon>Cimicomorpha</taxon>
        <taxon>Reduviidae</taxon>
        <taxon>Harpactorinae</taxon>
        <taxon>Harpactorini</taxon>
        <taxon>Rhynocoris</taxon>
    </lineage>
</organism>
<reference evidence="2 3" key="1">
    <citation type="submission" date="2022-12" db="EMBL/GenBank/DDBJ databases">
        <title>Chromosome-level genome assembly of true bugs.</title>
        <authorList>
            <person name="Ma L."/>
            <person name="Li H."/>
        </authorList>
    </citation>
    <scope>NUCLEOTIDE SEQUENCE [LARGE SCALE GENOMIC DNA]</scope>
    <source>
        <strain evidence="2">Lab_2022b</strain>
    </source>
</reference>
<accession>A0AAW1DR19</accession>